<dbReference type="Proteomes" id="UP000800200">
    <property type="component" value="Unassembled WGS sequence"/>
</dbReference>
<dbReference type="AlphaFoldDB" id="A0A6A6E583"/>
<evidence type="ECO:0000313" key="3">
    <source>
        <dbReference type="Proteomes" id="UP000800200"/>
    </source>
</evidence>
<reference evidence="2" key="1">
    <citation type="journal article" date="2020" name="Stud. Mycol.">
        <title>101 Dothideomycetes genomes: a test case for predicting lifestyles and emergence of pathogens.</title>
        <authorList>
            <person name="Haridas S."/>
            <person name="Albert R."/>
            <person name="Binder M."/>
            <person name="Bloem J."/>
            <person name="Labutti K."/>
            <person name="Salamov A."/>
            <person name="Andreopoulos B."/>
            <person name="Baker S."/>
            <person name="Barry K."/>
            <person name="Bills G."/>
            <person name="Bluhm B."/>
            <person name="Cannon C."/>
            <person name="Castanera R."/>
            <person name="Culley D."/>
            <person name="Daum C."/>
            <person name="Ezra D."/>
            <person name="Gonzalez J."/>
            <person name="Henrissat B."/>
            <person name="Kuo A."/>
            <person name="Liang C."/>
            <person name="Lipzen A."/>
            <person name="Lutzoni F."/>
            <person name="Magnuson J."/>
            <person name="Mondo S."/>
            <person name="Nolan M."/>
            <person name="Ohm R."/>
            <person name="Pangilinan J."/>
            <person name="Park H.-J."/>
            <person name="Ramirez L."/>
            <person name="Alfaro M."/>
            <person name="Sun H."/>
            <person name="Tritt A."/>
            <person name="Yoshinaga Y."/>
            <person name="Zwiers L.-H."/>
            <person name="Turgeon B."/>
            <person name="Goodwin S."/>
            <person name="Spatafora J."/>
            <person name="Crous P."/>
            <person name="Grigoriev I."/>
        </authorList>
    </citation>
    <scope>NUCLEOTIDE SEQUENCE</scope>
    <source>
        <strain evidence="2">CBS 207.26</strain>
    </source>
</reference>
<feature type="domain" description="PiggyBac transposable element-derived protein" evidence="1">
    <location>
        <begin position="26"/>
        <end position="118"/>
    </location>
</feature>
<dbReference type="EMBL" id="ML994628">
    <property type="protein sequence ID" value="KAF2187097.1"/>
    <property type="molecule type" value="Genomic_DNA"/>
</dbReference>
<dbReference type="OrthoDB" id="3903104at2759"/>
<protein>
    <recommendedName>
        <fullName evidence="1">PiggyBac transposable element-derived protein domain-containing protein</fullName>
    </recommendedName>
</protein>
<sequence>MAPSQQGGDVCVLCNANPYGDPPRTTREYISSTRFEQIDRYFYCTKPREDRDPPFTSTFERVWELSEHLQRCSQLYWVPGRNLAVDESMQKFTGRSREITTIGCKAASTGYKTWMLGD</sequence>
<keyword evidence="3" id="KW-1185">Reference proteome</keyword>
<evidence type="ECO:0000259" key="1">
    <source>
        <dbReference type="Pfam" id="PF13843"/>
    </source>
</evidence>
<evidence type="ECO:0000313" key="2">
    <source>
        <dbReference type="EMBL" id="KAF2187097.1"/>
    </source>
</evidence>
<dbReference type="Pfam" id="PF13843">
    <property type="entry name" value="DDE_Tnp_1_7"/>
    <property type="match status" value="1"/>
</dbReference>
<dbReference type="InterPro" id="IPR029526">
    <property type="entry name" value="PGBD"/>
</dbReference>
<proteinExistence type="predicted"/>
<accession>A0A6A6E583</accession>
<name>A0A6A6E583_9PEZI</name>
<organism evidence="2 3">
    <name type="scientific">Zopfia rhizophila CBS 207.26</name>
    <dbReference type="NCBI Taxonomy" id="1314779"/>
    <lineage>
        <taxon>Eukaryota</taxon>
        <taxon>Fungi</taxon>
        <taxon>Dikarya</taxon>
        <taxon>Ascomycota</taxon>
        <taxon>Pezizomycotina</taxon>
        <taxon>Dothideomycetes</taxon>
        <taxon>Dothideomycetes incertae sedis</taxon>
        <taxon>Zopfiaceae</taxon>
        <taxon>Zopfia</taxon>
    </lineage>
</organism>
<gene>
    <name evidence="2" type="ORF">K469DRAFT_749472</name>
</gene>